<evidence type="ECO:0000256" key="1">
    <source>
        <dbReference type="SAM" id="MobiDB-lite"/>
    </source>
</evidence>
<evidence type="ECO:0000313" key="3">
    <source>
        <dbReference type="Proteomes" id="UP001139035"/>
    </source>
</evidence>
<evidence type="ECO:0000313" key="2">
    <source>
        <dbReference type="EMBL" id="MCE7030949.1"/>
    </source>
</evidence>
<comment type="caution">
    <text evidence="2">The sequence shown here is derived from an EMBL/GenBank/DDBJ whole genome shotgun (WGS) entry which is preliminary data.</text>
</comment>
<organism evidence="2 3">
    <name type="scientific">Jiella avicenniae</name>
    <dbReference type="NCBI Taxonomy" id="2907202"/>
    <lineage>
        <taxon>Bacteria</taxon>
        <taxon>Pseudomonadati</taxon>
        <taxon>Pseudomonadota</taxon>
        <taxon>Alphaproteobacteria</taxon>
        <taxon>Hyphomicrobiales</taxon>
        <taxon>Aurantimonadaceae</taxon>
        <taxon>Jiella</taxon>
    </lineage>
</organism>
<proteinExistence type="predicted"/>
<keyword evidence="3" id="KW-1185">Reference proteome</keyword>
<accession>A0A9X1P6Y4</accession>
<sequence length="341" mass="37067">MSNYQHEKLHHSSRPGPGRRNGVQSQILGTNDGAVPLRSDGDQLAESGPVEPAMAYVMKLAETIVTSAMAAAEAVEPDATLGLFSTLASAFRSVITRVGQSIPDVVAECLRQDARFTVLREYALPLTQPATEVVDTNRSTPDLELRHDQYVTGSYRCDLVVIDNETRHATILECRRGTVAVSSVKATEAVRLLRIAGLTARRALEAKNYRVASVSCGFLDRYGRADYDRSMTVGPKDLDDFFGMPVLTCLDELDMQIRERLAVELRTIIAVILAELSPGDPDQGPAPVSCGADGDDADENKLDLSIRMPSSPSIDLSRLVGPAELRRAAQAPRHAVRNRLS</sequence>
<dbReference type="EMBL" id="JAJUWU010000035">
    <property type="protein sequence ID" value="MCE7030949.1"/>
    <property type="molecule type" value="Genomic_DNA"/>
</dbReference>
<protein>
    <submittedName>
        <fullName evidence="2">Uncharacterized protein</fullName>
    </submittedName>
</protein>
<name>A0A9X1P6Y4_9HYPH</name>
<dbReference type="RefSeq" id="WP_233722020.1">
    <property type="nucleotide sequence ID" value="NZ_JAJUWU010000035.1"/>
</dbReference>
<dbReference type="AlphaFoldDB" id="A0A9X1P6Y4"/>
<reference evidence="2" key="1">
    <citation type="submission" date="2022-01" db="EMBL/GenBank/DDBJ databases">
        <title>Jiella avicenniae sp. nov., a novel endophytic bacterium isolated from bark of Avicennia marina.</title>
        <authorList>
            <person name="Tuo L."/>
        </authorList>
    </citation>
    <scope>NUCLEOTIDE SEQUENCE</scope>
    <source>
        <strain evidence="2">CBK1P-4</strain>
    </source>
</reference>
<dbReference type="Proteomes" id="UP001139035">
    <property type="component" value="Unassembled WGS sequence"/>
</dbReference>
<gene>
    <name evidence="2" type="ORF">LZD57_23450</name>
</gene>
<feature type="region of interest" description="Disordered" evidence="1">
    <location>
        <begin position="280"/>
        <end position="314"/>
    </location>
</feature>
<feature type="region of interest" description="Disordered" evidence="1">
    <location>
        <begin position="1"/>
        <end position="46"/>
    </location>
</feature>